<name>A0ACD5IIV6_9PROT</name>
<dbReference type="EMBL" id="CP130946">
    <property type="protein sequence ID" value="XRP73760.1"/>
    <property type="molecule type" value="Genomic_DNA"/>
</dbReference>
<accession>A0ACD5IIV6</accession>
<organism evidence="1 2">
    <name type="scientific">Acidithiobacillus ferruginosus</name>
    <dbReference type="NCBI Taxonomy" id="3063951"/>
    <lineage>
        <taxon>Bacteria</taxon>
        <taxon>Pseudomonadati</taxon>
        <taxon>Pseudomonadota</taxon>
        <taxon>Acidithiobacillia</taxon>
        <taxon>Acidithiobacillales</taxon>
        <taxon>Acidithiobacillaceae</taxon>
        <taxon>Acidithiobacillus</taxon>
    </lineage>
</organism>
<keyword evidence="2" id="KW-1185">Reference proteome</keyword>
<reference evidence="1 2" key="1">
    <citation type="journal article" date="2021" name="ISME J.">
        <title>Genomic evolution of the class Acidithiobacillia: deep-branching Proteobacteria living in extreme acidic conditions.</title>
        <authorList>
            <person name="Moya-Beltran A."/>
            <person name="Beard S."/>
            <person name="Rojas-Villalobos C."/>
            <person name="Issotta F."/>
            <person name="Gallardo Y."/>
            <person name="Ulloa R."/>
            <person name="Giaveno A."/>
            <person name="Degli Esposti M."/>
            <person name="Johnson D.B."/>
            <person name="Quatrini R."/>
        </authorList>
    </citation>
    <scope>NUCLEOTIDE SEQUENCE [LARGE SCALE GENOMIC DNA]</scope>
    <source>
        <strain evidence="1 2">CF3</strain>
    </source>
</reference>
<evidence type="ECO:0000313" key="1">
    <source>
        <dbReference type="EMBL" id="XRP73760.1"/>
    </source>
</evidence>
<sequence>MARDLDTRFNMLATLQAFTPQLLARQFLPDMTGAFPGIYRTLFTLRRTLTGLPVSLTRALQQLTKGELTVTVANAPMEEISQHLDRAGNRLSLSLIIAAVIIGSSLVMAVHSGPHYLGIPLLGLIGYSVASVLCVWWVIAILRSGKL</sequence>
<protein>
    <submittedName>
        <fullName evidence="1">Uncharacterized protein</fullName>
    </submittedName>
</protein>
<proteinExistence type="predicted"/>
<evidence type="ECO:0000313" key="2">
    <source>
        <dbReference type="Proteomes" id="UP001196097"/>
    </source>
</evidence>
<gene>
    <name evidence="1" type="ORF">HF292_003680</name>
</gene>
<dbReference type="Proteomes" id="UP001196097">
    <property type="component" value="Chromosome"/>
</dbReference>